<organism evidence="1 2">
    <name type="scientific">Vibrio vulnificus (strain CMCP6)</name>
    <dbReference type="NCBI Taxonomy" id="216895"/>
    <lineage>
        <taxon>Bacteria</taxon>
        <taxon>Pseudomonadati</taxon>
        <taxon>Pseudomonadota</taxon>
        <taxon>Gammaproteobacteria</taxon>
        <taxon>Vibrionales</taxon>
        <taxon>Vibrionaceae</taxon>
        <taxon>Vibrio</taxon>
    </lineage>
</organism>
<proteinExistence type="predicted"/>
<protein>
    <recommendedName>
        <fullName evidence="3">Heat-shock protein HtpX</fullName>
    </recommendedName>
</protein>
<evidence type="ECO:0000313" key="1">
    <source>
        <dbReference type="EMBL" id="AAO11270.1"/>
    </source>
</evidence>
<gene>
    <name evidence="1" type="ordered locus">VV1_2939</name>
</gene>
<dbReference type="AlphaFoldDB" id="A0A3Q0L6V6"/>
<dbReference type="EMBL" id="AE016795">
    <property type="protein sequence ID" value="AAO11270.1"/>
    <property type="molecule type" value="Genomic_DNA"/>
</dbReference>
<evidence type="ECO:0000313" key="2">
    <source>
        <dbReference type="Proteomes" id="UP000002275"/>
    </source>
</evidence>
<evidence type="ECO:0008006" key="3">
    <source>
        <dbReference type="Google" id="ProtNLM"/>
    </source>
</evidence>
<dbReference type="Proteomes" id="UP000002275">
    <property type="component" value="Chromosome I"/>
</dbReference>
<reference evidence="1 2" key="3">
    <citation type="journal article" date="2011" name="Mol. Syst. Biol.">
        <title>Integrative genome-scale metabolic analysis of Vibrio vulnificus for drug targeting and discovery.</title>
        <authorList>
            <person name="Kim H.U."/>
            <person name="Kim S.Y."/>
            <person name="Jeong H."/>
            <person name="Kim T.Y."/>
            <person name="Kim J.J."/>
            <person name="Choy H.E."/>
            <person name="Yi K.Y."/>
            <person name="Rhee J.H."/>
            <person name="Lee S.Y."/>
        </authorList>
    </citation>
    <scope>NUCLEOTIDE SEQUENCE [LARGE SCALE GENOMIC DNA]</scope>
    <source>
        <strain evidence="1 2">CMCP6</strain>
    </source>
</reference>
<sequence>MIMVEANNYQMAIDLLCCHLGISEEEAKQQLGISTEQQVAKQISDTQQALMGLVQDK</sequence>
<reference evidence="2" key="1">
    <citation type="submission" date="2002-12" db="EMBL/GenBank/DDBJ databases">
        <title>Complete genome sequence of Vibrio vulnificus CMCP6.</title>
        <authorList>
            <person name="Rhee J.H."/>
            <person name="Kim S.Y."/>
            <person name="Chung S.S."/>
            <person name="Kim J.J."/>
            <person name="Moon Y.H."/>
            <person name="Jeong H."/>
            <person name="Choy H.E."/>
        </authorList>
    </citation>
    <scope>NUCLEOTIDE SEQUENCE [LARGE SCALE GENOMIC DNA]</scope>
    <source>
        <strain evidence="2">CMCP6</strain>
    </source>
</reference>
<reference evidence="1 2" key="2">
    <citation type="journal article" date="2003" name="Infect. Immun.">
        <title>Characterization and pathogenic significance of Vibrio vulnificus antigens preferentially expressed in septicemic patients.</title>
        <authorList>
            <person name="Kim Y.R."/>
            <person name="Lee S.E."/>
            <person name="Kim C.M."/>
            <person name="Kim S.Y."/>
            <person name="Shin E.K."/>
            <person name="Shin D.H."/>
            <person name="Chung S.S."/>
            <person name="Choy H.E."/>
            <person name="Progulske-Fox A."/>
            <person name="Hillman J.D."/>
            <person name="Handfield M."/>
            <person name="Rhee J.H."/>
        </authorList>
    </citation>
    <scope>NUCLEOTIDE SEQUENCE [LARGE SCALE GENOMIC DNA]</scope>
    <source>
        <strain evidence="1 2">CMCP6</strain>
    </source>
</reference>
<name>A0A3Q0L6V6_VIBVU</name>
<dbReference type="KEGG" id="vvu:VV1_2939"/>
<accession>A0A3Q0L6V6</accession>